<name>A0ABD0ZG45_9HEMI</name>
<organism evidence="3 4">
    <name type="scientific">Ranatra chinensis</name>
    <dbReference type="NCBI Taxonomy" id="642074"/>
    <lineage>
        <taxon>Eukaryota</taxon>
        <taxon>Metazoa</taxon>
        <taxon>Ecdysozoa</taxon>
        <taxon>Arthropoda</taxon>
        <taxon>Hexapoda</taxon>
        <taxon>Insecta</taxon>
        <taxon>Pterygota</taxon>
        <taxon>Neoptera</taxon>
        <taxon>Paraneoptera</taxon>
        <taxon>Hemiptera</taxon>
        <taxon>Heteroptera</taxon>
        <taxon>Panheteroptera</taxon>
        <taxon>Nepomorpha</taxon>
        <taxon>Nepidae</taxon>
        <taxon>Ranatrinae</taxon>
        <taxon>Ranatra</taxon>
    </lineage>
</organism>
<dbReference type="PANTHER" id="PTHR46513">
    <property type="entry name" value="VITELLOGENIN RECEPTOR-LIKE PROTEIN-RELATED-RELATED"/>
    <property type="match status" value="1"/>
</dbReference>
<dbReference type="EMBL" id="JBFDAA010000003">
    <property type="protein sequence ID" value="KAL1139034.1"/>
    <property type="molecule type" value="Genomic_DNA"/>
</dbReference>
<dbReference type="Proteomes" id="UP001558652">
    <property type="component" value="Unassembled WGS sequence"/>
</dbReference>
<dbReference type="SMART" id="SM00135">
    <property type="entry name" value="LY"/>
    <property type="match status" value="2"/>
</dbReference>
<reference evidence="3 4" key="1">
    <citation type="submission" date="2024-07" db="EMBL/GenBank/DDBJ databases">
        <title>Chromosome-level genome assembly of the water stick insect Ranatra chinensis (Heteroptera: Nepidae).</title>
        <authorList>
            <person name="Liu X."/>
        </authorList>
    </citation>
    <scope>NUCLEOTIDE SEQUENCE [LARGE SCALE GENOMIC DNA]</scope>
    <source>
        <strain evidence="3">Cailab_2021Rc</strain>
        <tissue evidence="3">Muscle</tissue>
    </source>
</reference>
<keyword evidence="2" id="KW-0677">Repeat</keyword>
<dbReference type="InterPro" id="IPR050778">
    <property type="entry name" value="Cueball_EGF_LRP_Nidogen"/>
</dbReference>
<dbReference type="AlphaFoldDB" id="A0ABD0ZG45"/>
<dbReference type="InterPro" id="IPR011042">
    <property type="entry name" value="6-blade_b-propeller_TolB-like"/>
</dbReference>
<evidence type="ECO:0000256" key="2">
    <source>
        <dbReference type="ARBA" id="ARBA00022737"/>
    </source>
</evidence>
<proteinExistence type="predicted"/>
<gene>
    <name evidence="3" type="ORF">AAG570_009095</name>
</gene>
<sequence>MGLTLDMSAKSIYWIVRNYEGSTLFRAEMAQELKYGQEIIPVKMSILQYPDMRGSLCYFDDHLLWLRDDSNAVIGDLTGRNLAILSGMSLTGLNAVTVMDNSLHSMPDGLQEQVIVIPDEITNTSLRVEGTYNSFNITWDPVHNINYGKIFYELKISHTDRKDIVVETTDSYWTYKDVEQVTPYSPLFVSVRSFTYWGGSPQVRLVLHSPPSTPSQPVNPRIFVLACTEVGCGVPSKAVLVNTGEESAVPRLLLSAQGILVMADCDKRENKTLSHTTGGHMIDVSYSFQENRVFWIDDNNQIMTVRLDTLQKNKMVNLNGTGLSIAVDWIGRFLYWSERSHQKGRAHIKSLDLNQAEKGNLIVSTILTRPATIYSLKIDPINRYS</sequence>
<keyword evidence="1" id="KW-0245">EGF-like domain</keyword>
<dbReference type="InterPro" id="IPR000033">
    <property type="entry name" value="LDLR_classB_rpt"/>
</dbReference>
<dbReference type="PANTHER" id="PTHR46513:SF13">
    <property type="entry name" value="EGF-LIKE DOMAIN-CONTAINING PROTEIN"/>
    <property type="match status" value="1"/>
</dbReference>
<dbReference type="SUPFAM" id="SSF49265">
    <property type="entry name" value="Fibronectin type III"/>
    <property type="match status" value="1"/>
</dbReference>
<evidence type="ECO:0000256" key="1">
    <source>
        <dbReference type="ARBA" id="ARBA00022536"/>
    </source>
</evidence>
<comment type="caution">
    <text evidence="3">The sequence shown here is derived from an EMBL/GenBank/DDBJ whole genome shotgun (WGS) entry which is preliminary data.</text>
</comment>
<protein>
    <submittedName>
        <fullName evidence="3">Uncharacterized protein</fullName>
    </submittedName>
</protein>
<evidence type="ECO:0000313" key="3">
    <source>
        <dbReference type="EMBL" id="KAL1139034.1"/>
    </source>
</evidence>
<dbReference type="SUPFAM" id="SSF63825">
    <property type="entry name" value="YWTD domain"/>
    <property type="match status" value="1"/>
</dbReference>
<dbReference type="InterPro" id="IPR036116">
    <property type="entry name" value="FN3_sf"/>
</dbReference>
<dbReference type="Gene3D" id="2.120.10.30">
    <property type="entry name" value="TolB, C-terminal domain"/>
    <property type="match status" value="1"/>
</dbReference>
<accession>A0ABD0ZG45</accession>
<evidence type="ECO:0000313" key="4">
    <source>
        <dbReference type="Proteomes" id="UP001558652"/>
    </source>
</evidence>
<keyword evidence="4" id="KW-1185">Reference proteome</keyword>